<evidence type="ECO:0000256" key="1">
    <source>
        <dbReference type="ARBA" id="ARBA00004123"/>
    </source>
</evidence>
<dbReference type="OrthoDB" id="60033at2759"/>
<feature type="region of interest" description="Disordered" evidence="8">
    <location>
        <begin position="1"/>
        <end position="33"/>
    </location>
</feature>
<feature type="region of interest" description="Disordered" evidence="8">
    <location>
        <begin position="165"/>
        <end position="190"/>
    </location>
</feature>
<dbReference type="InterPro" id="IPR036390">
    <property type="entry name" value="WH_DNA-bd_sf"/>
</dbReference>
<gene>
    <name evidence="10" type="ORF">G6F64_011017</name>
</gene>
<comment type="caution">
    <text evidence="10">The sequence shown here is derived from an EMBL/GenBank/DDBJ whole genome shotgun (WGS) entry which is preliminary data.</text>
</comment>
<feature type="compositionally biased region" description="Low complexity" evidence="8">
    <location>
        <begin position="1"/>
        <end position="15"/>
    </location>
</feature>
<keyword evidence="3" id="KW-0805">Transcription regulation</keyword>
<dbReference type="Proteomes" id="UP000716291">
    <property type="component" value="Unassembled WGS sequence"/>
</dbReference>
<evidence type="ECO:0000256" key="7">
    <source>
        <dbReference type="RuleBase" id="RU004020"/>
    </source>
</evidence>
<evidence type="ECO:0000256" key="8">
    <source>
        <dbReference type="SAM" id="MobiDB-lite"/>
    </source>
</evidence>
<keyword evidence="5" id="KW-0804">Transcription</keyword>
<dbReference type="SMART" id="SM00415">
    <property type="entry name" value="HSF"/>
    <property type="match status" value="1"/>
</dbReference>
<sequence>MTKVNNNSRSSSSSSDHQPYKKLDDANLENNNNKTTMKTQAAFVNKLYKMLEDPQTSDLISWSSHGDLFSVSNPTLFSKCVLPQYFKHNNWQSFVRQLNMYGFHKVNDLIHSNLTNENQTWEFKHPNFRRGAVGDLQHIKRKSAKTQLQQLQQQRQQELQELSKTKDDFVARSSSPPHLPSMPPEPQELDDQLSRIESHLIGVSKTCDLLHNEIAHLRMIVSKQQVAIQDLVDVVSTSKLNSNCTCSTHNSMGPTGDHSNHSQRTASHDLQDAESLRLQISKIKEIQSINRPTEHHERSSSSSSSSSSILTPNRMMRYDSGDLKTYSIDSPSFHPRKLPLIETMQPLEDLYDPKSSLARSTDSSKTSERNHASSIMSFGKESHMLNPISDSGKRKKDLRGKQKSLA</sequence>
<dbReference type="GO" id="GO:0003700">
    <property type="term" value="F:DNA-binding transcription factor activity"/>
    <property type="evidence" value="ECO:0007669"/>
    <property type="project" value="InterPro"/>
</dbReference>
<feature type="compositionally biased region" description="Basic residues" evidence="8">
    <location>
        <begin position="393"/>
        <end position="406"/>
    </location>
</feature>
<evidence type="ECO:0000256" key="3">
    <source>
        <dbReference type="ARBA" id="ARBA00023015"/>
    </source>
</evidence>
<dbReference type="PANTHER" id="PTHR10015:SF427">
    <property type="entry name" value="HEAT SHOCK FACTOR PROTEIN"/>
    <property type="match status" value="1"/>
</dbReference>
<accession>A0A9P6WZZ1</accession>
<evidence type="ECO:0000256" key="6">
    <source>
        <dbReference type="ARBA" id="ARBA00023242"/>
    </source>
</evidence>
<dbReference type="PRINTS" id="PR00056">
    <property type="entry name" value="HSFDOMAIN"/>
</dbReference>
<feature type="region of interest" description="Disordered" evidence="8">
    <location>
        <begin position="353"/>
        <end position="406"/>
    </location>
</feature>
<evidence type="ECO:0000259" key="9">
    <source>
        <dbReference type="SMART" id="SM00415"/>
    </source>
</evidence>
<keyword evidence="4" id="KW-0238">DNA-binding</keyword>
<reference evidence="10" key="1">
    <citation type="journal article" date="2020" name="Microb. Genom.">
        <title>Genetic diversity of clinical and environmental Mucorales isolates obtained from an investigation of mucormycosis cases among solid organ transplant recipients.</title>
        <authorList>
            <person name="Nguyen M.H."/>
            <person name="Kaul D."/>
            <person name="Muto C."/>
            <person name="Cheng S.J."/>
            <person name="Richter R.A."/>
            <person name="Bruno V.M."/>
            <person name="Liu G."/>
            <person name="Beyhan S."/>
            <person name="Sundermann A.J."/>
            <person name="Mounaud S."/>
            <person name="Pasculle A.W."/>
            <person name="Nierman W.C."/>
            <person name="Driscoll E."/>
            <person name="Cumbie R."/>
            <person name="Clancy C.J."/>
            <person name="Dupont C.L."/>
        </authorList>
    </citation>
    <scope>NUCLEOTIDE SEQUENCE</scope>
    <source>
        <strain evidence="10">GL11</strain>
    </source>
</reference>
<dbReference type="GO" id="GO:0043565">
    <property type="term" value="F:sequence-specific DNA binding"/>
    <property type="evidence" value="ECO:0007669"/>
    <property type="project" value="InterPro"/>
</dbReference>
<feature type="domain" description="HSF-type DNA-binding" evidence="9">
    <location>
        <begin position="39"/>
        <end position="142"/>
    </location>
</feature>
<dbReference type="InterPro" id="IPR000232">
    <property type="entry name" value="HSF_DNA-bd"/>
</dbReference>
<proteinExistence type="inferred from homology"/>
<dbReference type="PANTHER" id="PTHR10015">
    <property type="entry name" value="HEAT SHOCK TRANSCRIPTION FACTOR"/>
    <property type="match status" value="1"/>
</dbReference>
<dbReference type="Pfam" id="PF00447">
    <property type="entry name" value="HSF_DNA-bind"/>
    <property type="match status" value="1"/>
</dbReference>
<feature type="region of interest" description="Disordered" evidence="8">
    <location>
        <begin position="251"/>
        <end position="270"/>
    </location>
</feature>
<evidence type="ECO:0000256" key="2">
    <source>
        <dbReference type="ARBA" id="ARBA00006403"/>
    </source>
</evidence>
<evidence type="ECO:0000256" key="4">
    <source>
        <dbReference type="ARBA" id="ARBA00023125"/>
    </source>
</evidence>
<dbReference type="SUPFAM" id="SSF46785">
    <property type="entry name" value="Winged helix' DNA-binding domain"/>
    <property type="match status" value="1"/>
</dbReference>
<dbReference type="EMBL" id="JAANQT010002490">
    <property type="protein sequence ID" value="KAG1302334.1"/>
    <property type="molecule type" value="Genomic_DNA"/>
</dbReference>
<feature type="region of interest" description="Disordered" evidence="8">
    <location>
        <begin position="287"/>
        <end position="313"/>
    </location>
</feature>
<dbReference type="FunFam" id="1.10.10.10:FF:000027">
    <property type="entry name" value="Heat shock transcription factor 1"/>
    <property type="match status" value="1"/>
</dbReference>
<keyword evidence="6" id="KW-0539">Nucleus</keyword>
<dbReference type="InterPro" id="IPR036388">
    <property type="entry name" value="WH-like_DNA-bd_sf"/>
</dbReference>
<protein>
    <recommendedName>
        <fullName evidence="9">HSF-type DNA-binding domain-containing protein</fullName>
    </recommendedName>
</protein>
<evidence type="ECO:0000313" key="11">
    <source>
        <dbReference type="Proteomes" id="UP000716291"/>
    </source>
</evidence>
<dbReference type="AlphaFoldDB" id="A0A9P6WZZ1"/>
<dbReference type="GO" id="GO:0005634">
    <property type="term" value="C:nucleus"/>
    <property type="evidence" value="ECO:0007669"/>
    <property type="project" value="UniProtKB-SubCell"/>
</dbReference>
<keyword evidence="11" id="KW-1185">Reference proteome</keyword>
<comment type="subcellular location">
    <subcellularLocation>
        <location evidence="1">Nucleus</location>
    </subcellularLocation>
</comment>
<dbReference type="Gene3D" id="1.10.10.10">
    <property type="entry name" value="Winged helix-like DNA-binding domain superfamily/Winged helix DNA-binding domain"/>
    <property type="match status" value="1"/>
</dbReference>
<name>A0A9P6WZZ1_RHIOR</name>
<evidence type="ECO:0000313" key="10">
    <source>
        <dbReference type="EMBL" id="KAG1302334.1"/>
    </source>
</evidence>
<comment type="similarity">
    <text evidence="2 7">Belongs to the HSF family.</text>
</comment>
<feature type="compositionally biased region" description="Pro residues" evidence="8">
    <location>
        <begin position="177"/>
        <end position="186"/>
    </location>
</feature>
<organism evidence="10 11">
    <name type="scientific">Rhizopus oryzae</name>
    <name type="common">Mucormycosis agent</name>
    <name type="synonym">Rhizopus arrhizus var. delemar</name>
    <dbReference type="NCBI Taxonomy" id="64495"/>
    <lineage>
        <taxon>Eukaryota</taxon>
        <taxon>Fungi</taxon>
        <taxon>Fungi incertae sedis</taxon>
        <taxon>Mucoromycota</taxon>
        <taxon>Mucoromycotina</taxon>
        <taxon>Mucoromycetes</taxon>
        <taxon>Mucorales</taxon>
        <taxon>Mucorineae</taxon>
        <taxon>Rhizopodaceae</taxon>
        <taxon>Rhizopus</taxon>
    </lineage>
</organism>
<evidence type="ECO:0000256" key="5">
    <source>
        <dbReference type="ARBA" id="ARBA00023163"/>
    </source>
</evidence>